<name>A0A1Q5TNK8_9GAMM</name>
<reference evidence="1 2" key="1">
    <citation type="submission" date="2016-09" db="EMBL/GenBank/DDBJ databases">
        <title>Xenorhabdus thuongxuanensis sp. nov. and Xenorhabdus eapokensis sp. nov., isolated from Steinernema species.</title>
        <authorList>
            <person name="Kaempfer P."/>
            <person name="Tobias N.J."/>
            <person name="Phan Ke L."/>
            <person name="Bode H.B."/>
            <person name="Glaeser S.P."/>
        </authorList>
    </citation>
    <scope>NUCLEOTIDE SEQUENCE [LARGE SCALE GENOMIC DNA]</scope>
    <source>
        <strain evidence="1 2">DL20</strain>
    </source>
</reference>
<dbReference type="Proteomes" id="UP000186268">
    <property type="component" value="Unassembled WGS sequence"/>
</dbReference>
<organism evidence="1 2">
    <name type="scientific">Xenorhabdus eapokensis</name>
    <dbReference type="NCBI Taxonomy" id="1873482"/>
    <lineage>
        <taxon>Bacteria</taxon>
        <taxon>Pseudomonadati</taxon>
        <taxon>Pseudomonadota</taxon>
        <taxon>Gammaproteobacteria</taxon>
        <taxon>Enterobacterales</taxon>
        <taxon>Morganellaceae</taxon>
        <taxon>Xenorhabdus</taxon>
    </lineage>
</organism>
<proteinExistence type="predicted"/>
<dbReference type="AlphaFoldDB" id="A0A1Q5TNK8"/>
<protein>
    <submittedName>
        <fullName evidence="1">Uncharacterized protein</fullName>
    </submittedName>
</protein>
<evidence type="ECO:0000313" key="2">
    <source>
        <dbReference type="Proteomes" id="UP000186268"/>
    </source>
</evidence>
<dbReference type="EMBL" id="MKGQ01000021">
    <property type="protein sequence ID" value="OKP01774.1"/>
    <property type="molecule type" value="Genomic_DNA"/>
</dbReference>
<sequence length="68" mass="7966">MKLKQYRPPFQVSSKLKGYEQLTRLFFYLTKNFDCPINRSPIVFAGEYKQLKLTSKGLDQADCSTKQK</sequence>
<gene>
    <name evidence="1" type="ORF">Xedl_02761</name>
</gene>
<evidence type="ECO:0000313" key="1">
    <source>
        <dbReference type="EMBL" id="OKP01774.1"/>
    </source>
</evidence>
<keyword evidence="2" id="KW-1185">Reference proteome</keyword>
<comment type="caution">
    <text evidence="1">The sequence shown here is derived from an EMBL/GenBank/DDBJ whole genome shotgun (WGS) entry which is preliminary data.</text>
</comment>
<accession>A0A1Q5TNK8</accession>